<reference evidence="2" key="1">
    <citation type="submission" date="2014-09" db="EMBL/GenBank/DDBJ databases">
        <authorList>
            <person name="Mudge J."/>
            <person name="Ramaraj T."/>
            <person name="Lindquist I.E."/>
            <person name="Bharti A.K."/>
            <person name="Sundararajan A."/>
            <person name="Cameron C.T."/>
            <person name="Woodward J.E."/>
            <person name="May G.D."/>
            <person name="Brubaker C."/>
            <person name="Broadhvest J."/>
            <person name="Wilkins T.A."/>
        </authorList>
    </citation>
    <scope>NUCLEOTIDE SEQUENCE</scope>
    <source>
        <strain evidence="2">cv. AKA8401</strain>
    </source>
</reference>
<gene>
    <name evidence="1" type="ORF">F383_25272</name>
</gene>
<dbReference type="AlphaFoldDB" id="A0A0B0P4K1"/>
<evidence type="ECO:0000313" key="2">
    <source>
        <dbReference type="Proteomes" id="UP000032142"/>
    </source>
</evidence>
<evidence type="ECO:0000313" key="1">
    <source>
        <dbReference type="EMBL" id="KHG19980.1"/>
    </source>
</evidence>
<keyword evidence="2" id="KW-1185">Reference proteome</keyword>
<sequence>MISWMRSSTQMMPNLPKACNKYKTNCSYKMSDINMNHHK</sequence>
<proteinExistence type="predicted"/>
<protein>
    <submittedName>
        <fullName evidence="1">Uncharacterized protein</fullName>
    </submittedName>
</protein>
<dbReference type="Proteomes" id="UP000032142">
    <property type="component" value="Unassembled WGS sequence"/>
</dbReference>
<dbReference type="EMBL" id="KN414498">
    <property type="protein sequence ID" value="KHG19980.1"/>
    <property type="molecule type" value="Genomic_DNA"/>
</dbReference>
<name>A0A0B0P4K1_GOSAR</name>
<accession>A0A0B0P4K1</accession>
<organism evidence="1 2">
    <name type="scientific">Gossypium arboreum</name>
    <name type="common">Tree cotton</name>
    <name type="synonym">Gossypium nanking</name>
    <dbReference type="NCBI Taxonomy" id="29729"/>
    <lineage>
        <taxon>Eukaryota</taxon>
        <taxon>Viridiplantae</taxon>
        <taxon>Streptophyta</taxon>
        <taxon>Embryophyta</taxon>
        <taxon>Tracheophyta</taxon>
        <taxon>Spermatophyta</taxon>
        <taxon>Magnoliopsida</taxon>
        <taxon>eudicotyledons</taxon>
        <taxon>Gunneridae</taxon>
        <taxon>Pentapetalae</taxon>
        <taxon>rosids</taxon>
        <taxon>malvids</taxon>
        <taxon>Malvales</taxon>
        <taxon>Malvaceae</taxon>
        <taxon>Malvoideae</taxon>
        <taxon>Gossypium</taxon>
    </lineage>
</organism>